<feature type="transmembrane region" description="Helical" evidence="8">
    <location>
        <begin position="190"/>
        <end position="212"/>
    </location>
</feature>
<organism evidence="10 11">
    <name type="scientific">Ceratodon purpureus</name>
    <name type="common">Fire moss</name>
    <name type="synonym">Dicranum purpureum</name>
    <dbReference type="NCBI Taxonomy" id="3225"/>
    <lineage>
        <taxon>Eukaryota</taxon>
        <taxon>Viridiplantae</taxon>
        <taxon>Streptophyta</taxon>
        <taxon>Embryophyta</taxon>
        <taxon>Bryophyta</taxon>
        <taxon>Bryophytina</taxon>
        <taxon>Bryopsida</taxon>
        <taxon>Dicranidae</taxon>
        <taxon>Pseudoditrichales</taxon>
        <taxon>Ditrichaceae</taxon>
        <taxon>Ceratodon</taxon>
    </lineage>
</organism>
<proteinExistence type="inferred from homology"/>
<evidence type="ECO:0000256" key="6">
    <source>
        <dbReference type="ARBA" id="ARBA00022989"/>
    </source>
</evidence>
<keyword evidence="4 8" id="KW-1003">Cell membrane</keyword>
<keyword evidence="5 8" id="KW-0812">Transmembrane</keyword>
<keyword evidence="6 8" id="KW-1133">Transmembrane helix</keyword>
<keyword evidence="7 8" id="KW-0472">Membrane</keyword>
<dbReference type="InterPro" id="IPR006702">
    <property type="entry name" value="CASP_dom"/>
</dbReference>
<evidence type="ECO:0000256" key="5">
    <source>
        <dbReference type="ARBA" id="ARBA00022692"/>
    </source>
</evidence>
<dbReference type="GO" id="GO:0005886">
    <property type="term" value="C:plasma membrane"/>
    <property type="evidence" value="ECO:0007669"/>
    <property type="project" value="UniProtKB-SubCell"/>
</dbReference>
<feature type="transmembrane region" description="Helical" evidence="8">
    <location>
        <begin position="138"/>
        <end position="157"/>
    </location>
</feature>
<evidence type="ECO:0000313" key="10">
    <source>
        <dbReference type="EMBL" id="KAG0590106.1"/>
    </source>
</evidence>
<evidence type="ECO:0000256" key="4">
    <source>
        <dbReference type="ARBA" id="ARBA00022475"/>
    </source>
</evidence>
<evidence type="ECO:0000256" key="7">
    <source>
        <dbReference type="ARBA" id="ARBA00023136"/>
    </source>
</evidence>
<sequence length="213" mass="22172">MHSGEPEHGVGGAGAEGMEQGVPGGSGAAVAPEGRYYAHTPSPGLQAVKKNINHISGVNLGLRVSEFVLSVIAFSLMAAADQNGAVFNNFTSYSFLLAVNVLVVLYTLGQIIISIMFLVSGKATTKLYLFITFGCDQLFAFLLMAAGAAGASVALLINRNGVLDDYGNGCRDGGITVFCGHAEAAVAFTFLSFFCMLISSLIGVYSLAPYLIL</sequence>
<evidence type="ECO:0000259" key="9">
    <source>
        <dbReference type="Pfam" id="PF04535"/>
    </source>
</evidence>
<evidence type="ECO:0000256" key="2">
    <source>
        <dbReference type="ARBA" id="ARBA00007651"/>
    </source>
</evidence>
<name>A0A8T0J4P6_CERPU</name>
<comment type="similarity">
    <text evidence="2 8">Belongs to the Casparian strip membrane proteins (CASP) family.</text>
</comment>
<keyword evidence="11" id="KW-1185">Reference proteome</keyword>
<reference evidence="10" key="1">
    <citation type="submission" date="2020-06" db="EMBL/GenBank/DDBJ databases">
        <title>WGS assembly of Ceratodon purpureus strain R40.</title>
        <authorList>
            <person name="Carey S.B."/>
            <person name="Jenkins J."/>
            <person name="Shu S."/>
            <person name="Lovell J.T."/>
            <person name="Sreedasyam A."/>
            <person name="Maumus F."/>
            <person name="Tiley G.P."/>
            <person name="Fernandez-Pozo N."/>
            <person name="Barry K."/>
            <person name="Chen C."/>
            <person name="Wang M."/>
            <person name="Lipzen A."/>
            <person name="Daum C."/>
            <person name="Saski C.A."/>
            <person name="Payton A.C."/>
            <person name="Mcbreen J.C."/>
            <person name="Conrad R.E."/>
            <person name="Kollar L.M."/>
            <person name="Olsson S."/>
            <person name="Huttunen S."/>
            <person name="Landis J.B."/>
            <person name="Wickett N.J."/>
            <person name="Johnson M.G."/>
            <person name="Rensing S.A."/>
            <person name="Grimwood J."/>
            <person name="Schmutz J."/>
            <person name="Mcdaniel S.F."/>
        </authorList>
    </citation>
    <scope>NUCLEOTIDE SEQUENCE</scope>
    <source>
        <strain evidence="10">R40</strain>
    </source>
</reference>
<evidence type="ECO:0000256" key="3">
    <source>
        <dbReference type="ARBA" id="ARBA00011489"/>
    </source>
</evidence>
<dbReference type="PANTHER" id="PTHR33573:SF50">
    <property type="entry name" value="CASP-LIKE PROTEIN 4A3"/>
    <property type="match status" value="1"/>
</dbReference>
<dbReference type="Proteomes" id="UP000822688">
    <property type="component" value="Chromosome 1"/>
</dbReference>
<dbReference type="OrthoDB" id="672180at2759"/>
<gene>
    <name evidence="10" type="ORF">KC19_1G072100</name>
</gene>
<feature type="domain" description="Casparian strip membrane protein" evidence="9">
    <location>
        <begin position="56"/>
        <end position="195"/>
    </location>
</feature>
<dbReference type="AlphaFoldDB" id="A0A8T0J4P6"/>
<dbReference type="Pfam" id="PF04535">
    <property type="entry name" value="CASP_dom"/>
    <property type="match status" value="1"/>
</dbReference>
<feature type="transmembrane region" description="Helical" evidence="8">
    <location>
        <begin position="60"/>
        <end position="80"/>
    </location>
</feature>
<comment type="subunit">
    <text evidence="3 8">Homodimer and heterodimers.</text>
</comment>
<accession>A0A8T0J4P6</accession>
<comment type="caution">
    <text evidence="10">The sequence shown here is derived from an EMBL/GenBank/DDBJ whole genome shotgun (WGS) entry which is preliminary data.</text>
</comment>
<comment type="subcellular location">
    <subcellularLocation>
        <location evidence="1 8">Cell membrane</location>
        <topology evidence="1 8">Multi-pass membrane protein</topology>
    </subcellularLocation>
</comment>
<dbReference type="EMBL" id="CM026421">
    <property type="protein sequence ID" value="KAG0590106.1"/>
    <property type="molecule type" value="Genomic_DNA"/>
</dbReference>
<feature type="transmembrane region" description="Helical" evidence="8">
    <location>
        <begin position="92"/>
        <end position="118"/>
    </location>
</feature>
<dbReference type="PANTHER" id="PTHR33573">
    <property type="entry name" value="CASP-LIKE PROTEIN 4A4"/>
    <property type="match status" value="1"/>
</dbReference>
<evidence type="ECO:0000256" key="1">
    <source>
        <dbReference type="ARBA" id="ARBA00004651"/>
    </source>
</evidence>
<evidence type="ECO:0000256" key="8">
    <source>
        <dbReference type="RuleBase" id="RU361233"/>
    </source>
</evidence>
<protein>
    <recommendedName>
        <fullName evidence="8">CASP-like protein</fullName>
    </recommendedName>
</protein>
<evidence type="ECO:0000313" key="11">
    <source>
        <dbReference type="Proteomes" id="UP000822688"/>
    </source>
</evidence>